<dbReference type="RefSeq" id="WP_002952688.1">
    <property type="nucleotide sequence ID" value="NZ_AOTD01000180.1"/>
</dbReference>
<accession>M3GY23</accession>
<dbReference type="NCBIfam" id="TIGR00072">
    <property type="entry name" value="hydrog_prot"/>
    <property type="match status" value="1"/>
</dbReference>
<dbReference type="EMBL" id="AOTD01000180">
    <property type="protein sequence ID" value="EMG30335.1"/>
    <property type="molecule type" value="Genomic_DNA"/>
</dbReference>
<keyword evidence="4" id="KW-0378">Hydrolase</keyword>
<dbReference type="PANTHER" id="PTHR30302:SF1">
    <property type="entry name" value="HYDROGENASE 2 MATURATION PROTEASE"/>
    <property type="match status" value="1"/>
</dbReference>
<dbReference type="STRING" id="1073353.H740_07074"/>
<evidence type="ECO:0000313" key="5">
    <source>
        <dbReference type="EMBL" id="EMG30335.1"/>
    </source>
</evidence>
<dbReference type="GO" id="GO:0016485">
    <property type="term" value="P:protein processing"/>
    <property type="evidence" value="ECO:0007669"/>
    <property type="project" value="TreeGrafter"/>
</dbReference>
<organism evidence="5 6">
    <name type="scientific">Campylobacter showae CC57C</name>
    <dbReference type="NCBI Taxonomy" id="1073353"/>
    <lineage>
        <taxon>Bacteria</taxon>
        <taxon>Pseudomonadati</taxon>
        <taxon>Campylobacterota</taxon>
        <taxon>Epsilonproteobacteria</taxon>
        <taxon>Campylobacterales</taxon>
        <taxon>Campylobacteraceae</taxon>
        <taxon>Campylobacter</taxon>
    </lineage>
</organism>
<dbReference type="CDD" id="cd06062">
    <property type="entry name" value="H2MP_MemB-H2up"/>
    <property type="match status" value="1"/>
</dbReference>
<dbReference type="AlphaFoldDB" id="M3GY23"/>
<keyword evidence="2 5" id="KW-0645">Protease</keyword>
<dbReference type="Pfam" id="PF01750">
    <property type="entry name" value="HycI"/>
    <property type="match status" value="1"/>
</dbReference>
<dbReference type="InterPro" id="IPR000671">
    <property type="entry name" value="Peptidase_A31"/>
</dbReference>
<dbReference type="SUPFAM" id="SSF53163">
    <property type="entry name" value="HybD-like"/>
    <property type="match status" value="2"/>
</dbReference>
<protein>
    <submittedName>
        <fullName evidence="5">Hydrogenase maturation protease superfamily protein</fullName>
    </submittedName>
</protein>
<dbReference type="GO" id="GO:0008047">
    <property type="term" value="F:enzyme activator activity"/>
    <property type="evidence" value="ECO:0007669"/>
    <property type="project" value="InterPro"/>
</dbReference>
<dbReference type="Proteomes" id="UP000011782">
    <property type="component" value="Unassembled WGS sequence"/>
</dbReference>
<dbReference type="OrthoDB" id="9792731at2"/>
<evidence type="ECO:0000256" key="4">
    <source>
        <dbReference type="ARBA" id="ARBA00022801"/>
    </source>
</evidence>
<evidence type="ECO:0000256" key="3">
    <source>
        <dbReference type="ARBA" id="ARBA00022750"/>
    </source>
</evidence>
<gene>
    <name evidence="5" type="ORF">H740_07074</name>
</gene>
<dbReference type="InterPro" id="IPR023430">
    <property type="entry name" value="Pept_HybD-like_dom_sf"/>
</dbReference>
<sequence>MRVLVLGIGNVMFGDEGVGVHFVKMMERNYKFSPKNGAKFDSALNLGDKFDASNLDVANSNLSSDLARRGNPKFNNADGANLELRFIDGGTLAMALTPLIAQADVLIVADCISAEGGETGDVYFFGYEQMPPTVSWNGSAHEVEMLETLRLMELAGDLPRTKILGIVPKRIEPMSFELSAQVQEGANLMEKTLLNELSHLGFCYEKIANFSVSDIALEFSKKGAI</sequence>
<comment type="similarity">
    <text evidence="1">Belongs to the peptidase A31 family.</text>
</comment>
<dbReference type="PRINTS" id="PR00446">
    <property type="entry name" value="HYDRGNUPTAKE"/>
</dbReference>
<dbReference type="PANTHER" id="PTHR30302">
    <property type="entry name" value="HYDROGENASE 1 MATURATION PROTEASE"/>
    <property type="match status" value="1"/>
</dbReference>
<comment type="caution">
    <text evidence="5">The sequence shown here is derived from an EMBL/GenBank/DDBJ whole genome shotgun (WGS) entry which is preliminary data.</text>
</comment>
<dbReference type="GO" id="GO:0004190">
    <property type="term" value="F:aspartic-type endopeptidase activity"/>
    <property type="evidence" value="ECO:0007669"/>
    <property type="project" value="UniProtKB-KW"/>
</dbReference>
<evidence type="ECO:0000256" key="2">
    <source>
        <dbReference type="ARBA" id="ARBA00022670"/>
    </source>
</evidence>
<evidence type="ECO:0000313" key="6">
    <source>
        <dbReference type="Proteomes" id="UP000011782"/>
    </source>
</evidence>
<name>M3GY23_9BACT</name>
<dbReference type="PATRIC" id="fig|1073353.3.peg.1516"/>
<reference evidence="5 6" key="1">
    <citation type="submission" date="2013-02" db="EMBL/GenBank/DDBJ databases">
        <title>Co-occurrence of anaerobic bacteria in colorectal carcinomas.</title>
        <authorList>
            <person name="Holt R.A."/>
            <person name="Warren R.L."/>
            <person name="Allen-Vercoe E."/>
            <person name="Pleasance S."/>
            <person name="Freeman D.J."/>
            <person name="Watson P."/>
            <person name="Moore R."/>
            <person name="Cochrane K."/>
        </authorList>
    </citation>
    <scope>NUCLEOTIDE SEQUENCE [LARGE SCALE GENOMIC DNA]</scope>
    <source>
        <strain evidence="5 6">CC57C</strain>
    </source>
</reference>
<dbReference type="Gene3D" id="3.40.50.1450">
    <property type="entry name" value="HybD-like"/>
    <property type="match status" value="1"/>
</dbReference>
<keyword evidence="3" id="KW-0064">Aspartyl protease</keyword>
<evidence type="ECO:0000256" key="1">
    <source>
        <dbReference type="ARBA" id="ARBA00006814"/>
    </source>
</evidence>
<proteinExistence type="inferred from homology"/>